<sequence>TMNKGDCSIISQLRSESSANINDRSMTGKRDSEVAVMVEDSETVDGVMDGQPYRAGKFALQLRLECFRYRKRFLSFQAFNLRRQCYD</sequence>
<reference evidence="1 2" key="1">
    <citation type="submission" date="2021-06" db="EMBL/GenBank/DDBJ databases">
        <authorList>
            <person name="Palmer J.M."/>
        </authorList>
    </citation>
    <scope>NUCLEOTIDE SEQUENCE [LARGE SCALE GENOMIC DNA]</scope>
    <source>
        <strain evidence="1 2">XC_2019</strain>
        <tissue evidence="1">Muscle</tissue>
    </source>
</reference>
<organism evidence="1 2">
    <name type="scientific">Xenoophorus captivus</name>
    <dbReference type="NCBI Taxonomy" id="1517983"/>
    <lineage>
        <taxon>Eukaryota</taxon>
        <taxon>Metazoa</taxon>
        <taxon>Chordata</taxon>
        <taxon>Craniata</taxon>
        <taxon>Vertebrata</taxon>
        <taxon>Euteleostomi</taxon>
        <taxon>Actinopterygii</taxon>
        <taxon>Neopterygii</taxon>
        <taxon>Teleostei</taxon>
        <taxon>Neoteleostei</taxon>
        <taxon>Acanthomorphata</taxon>
        <taxon>Ovalentaria</taxon>
        <taxon>Atherinomorphae</taxon>
        <taxon>Cyprinodontiformes</taxon>
        <taxon>Goodeidae</taxon>
        <taxon>Xenoophorus</taxon>
    </lineage>
</organism>
<keyword evidence="2" id="KW-1185">Reference proteome</keyword>
<dbReference type="EMBL" id="JAHRIN010077443">
    <property type="protein sequence ID" value="MEQ2218722.1"/>
    <property type="molecule type" value="Genomic_DNA"/>
</dbReference>
<accession>A0ABV0SGZ4</accession>
<dbReference type="Proteomes" id="UP001434883">
    <property type="component" value="Unassembled WGS sequence"/>
</dbReference>
<protein>
    <submittedName>
        <fullName evidence="1">Uncharacterized protein</fullName>
    </submittedName>
</protein>
<gene>
    <name evidence="1" type="ORF">XENOCAPTIV_007281</name>
</gene>
<name>A0ABV0SGZ4_9TELE</name>
<evidence type="ECO:0000313" key="2">
    <source>
        <dbReference type="Proteomes" id="UP001434883"/>
    </source>
</evidence>
<comment type="caution">
    <text evidence="1">The sequence shown here is derived from an EMBL/GenBank/DDBJ whole genome shotgun (WGS) entry which is preliminary data.</text>
</comment>
<evidence type="ECO:0000313" key="1">
    <source>
        <dbReference type="EMBL" id="MEQ2218722.1"/>
    </source>
</evidence>
<feature type="non-terminal residue" evidence="1">
    <location>
        <position position="1"/>
    </location>
</feature>
<dbReference type="SUPFAM" id="SSF56024">
    <property type="entry name" value="Phospholipase D/nuclease"/>
    <property type="match status" value="1"/>
</dbReference>
<proteinExistence type="predicted"/>